<dbReference type="Proteomes" id="UP000187209">
    <property type="component" value="Unassembled WGS sequence"/>
</dbReference>
<keyword evidence="2" id="KW-1185">Reference proteome</keyword>
<evidence type="ECO:0000313" key="2">
    <source>
        <dbReference type="Proteomes" id="UP000187209"/>
    </source>
</evidence>
<dbReference type="Gene3D" id="2.120.10.80">
    <property type="entry name" value="Kelch-type beta propeller"/>
    <property type="match status" value="1"/>
</dbReference>
<dbReference type="OrthoDB" id="191037at2759"/>
<sequence length="246" mass="27984">MTERIYFTCLSTLKWYCLKTLEIEEHKEDNCVIMSSCLPLEDGKVLVHGTLEFKPGTKNQFICLFSSGGKMIVKKDPNLGMSGLQMVNIATNVFYISGNRCEKFCLITNDLIRLENLNFTHIKGGSCRYNNTVLVVSGINCPEIEMLCMENYWIKISTLPTSLFEISCVQIGDEEILCINKKRTYRVNVETGACFGTANYSVDINIIPIMRGDYVYSINPVKQLIRYSLVSDKWENMSRGGCCFIF</sequence>
<dbReference type="InterPro" id="IPR015915">
    <property type="entry name" value="Kelch-typ_b-propeller"/>
</dbReference>
<reference evidence="1 2" key="1">
    <citation type="submission" date="2016-11" db="EMBL/GenBank/DDBJ databases">
        <title>The macronuclear genome of Stentor coeruleus: a giant cell with tiny introns.</title>
        <authorList>
            <person name="Slabodnick M."/>
            <person name="Ruby J.G."/>
            <person name="Reiff S.B."/>
            <person name="Swart E.C."/>
            <person name="Gosai S."/>
            <person name="Prabakaran S."/>
            <person name="Witkowska E."/>
            <person name="Larue G.E."/>
            <person name="Fisher S."/>
            <person name="Freeman R.M."/>
            <person name="Gunawardena J."/>
            <person name="Chu W."/>
            <person name="Stover N.A."/>
            <person name="Gregory B.D."/>
            <person name="Nowacki M."/>
            <person name="Derisi J."/>
            <person name="Roy S.W."/>
            <person name="Marshall W.F."/>
            <person name="Sood P."/>
        </authorList>
    </citation>
    <scope>NUCLEOTIDE SEQUENCE [LARGE SCALE GENOMIC DNA]</scope>
    <source>
        <strain evidence="1">WM001</strain>
    </source>
</reference>
<dbReference type="AlphaFoldDB" id="A0A1R2B6Q2"/>
<dbReference type="EMBL" id="MPUH01000910">
    <property type="protein sequence ID" value="OMJ72335.1"/>
    <property type="molecule type" value="Genomic_DNA"/>
</dbReference>
<dbReference type="SUPFAM" id="SSF50965">
    <property type="entry name" value="Galactose oxidase, central domain"/>
    <property type="match status" value="1"/>
</dbReference>
<proteinExistence type="predicted"/>
<accession>A0A1R2B6Q2</accession>
<comment type="caution">
    <text evidence="1">The sequence shown here is derived from an EMBL/GenBank/DDBJ whole genome shotgun (WGS) entry which is preliminary data.</text>
</comment>
<name>A0A1R2B6Q2_9CILI</name>
<evidence type="ECO:0000313" key="1">
    <source>
        <dbReference type="EMBL" id="OMJ72335.1"/>
    </source>
</evidence>
<gene>
    <name evidence="1" type="ORF">SteCoe_29254</name>
</gene>
<dbReference type="InterPro" id="IPR011043">
    <property type="entry name" value="Gal_Oxase/kelch_b-propeller"/>
</dbReference>
<organism evidence="1 2">
    <name type="scientific">Stentor coeruleus</name>
    <dbReference type="NCBI Taxonomy" id="5963"/>
    <lineage>
        <taxon>Eukaryota</taxon>
        <taxon>Sar</taxon>
        <taxon>Alveolata</taxon>
        <taxon>Ciliophora</taxon>
        <taxon>Postciliodesmatophora</taxon>
        <taxon>Heterotrichea</taxon>
        <taxon>Heterotrichida</taxon>
        <taxon>Stentoridae</taxon>
        <taxon>Stentor</taxon>
    </lineage>
</organism>
<protein>
    <submittedName>
        <fullName evidence="1">Uncharacterized protein</fullName>
    </submittedName>
</protein>